<dbReference type="GO" id="GO:0003824">
    <property type="term" value="F:catalytic activity"/>
    <property type="evidence" value="ECO:0007669"/>
    <property type="project" value="UniProtKB-ARBA"/>
</dbReference>
<organism evidence="2 3">
    <name type="scientific">Gibberella subglutinans</name>
    <name type="common">Fusarium subglutinans</name>
    <dbReference type="NCBI Taxonomy" id="42677"/>
    <lineage>
        <taxon>Eukaryota</taxon>
        <taxon>Fungi</taxon>
        <taxon>Dikarya</taxon>
        <taxon>Ascomycota</taxon>
        <taxon>Pezizomycotina</taxon>
        <taxon>Sordariomycetes</taxon>
        <taxon>Hypocreomycetidae</taxon>
        <taxon>Hypocreales</taxon>
        <taxon>Nectriaceae</taxon>
        <taxon>Fusarium</taxon>
        <taxon>Fusarium fujikuroi species complex</taxon>
    </lineage>
</organism>
<dbReference type="SUPFAM" id="SSF48208">
    <property type="entry name" value="Six-hairpin glycosidases"/>
    <property type="match status" value="1"/>
</dbReference>
<evidence type="ECO:0000313" key="3">
    <source>
        <dbReference type="Proteomes" id="UP000547976"/>
    </source>
</evidence>
<feature type="domain" description="Alpha-L-rhamnosidase six-hairpin glycosidase" evidence="1">
    <location>
        <begin position="42"/>
        <end position="253"/>
    </location>
</feature>
<dbReference type="InterPro" id="IPR008928">
    <property type="entry name" value="6-hairpin_glycosidase_sf"/>
</dbReference>
<gene>
    <name evidence="2" type="ORF">FSUBG_9802</name>
</gene>
<dbReference type="GeneID" id="59323073"/>
<dbReference type="Pfam" id="PF17389">
    <property type="entry name" value="Bac_rhamnosid6H"/>
    <property type="match status" value="1"/>
</dbReference>
<comment type="caution">
    <text evidence="2">The sequence shown here is derived from an EMBL/GenBank/DDBJ whole genome shotgun (WGS) entry which is preliminary data.</text>
</comment>
<dbReference type="EMBL" id="JAAOAV010000157">
    <property type="protein sequence ID" value="KAF5593500.1"/>
    <property type="molecule type" value="Genomic_DNA"/>
</dbReference>
<dbReference type="Gene3D" id="2.60.420.10">
    <property type="entry name" value="Maltose phosphorylase, domain 3"/>
    <property type="match status" value="1"/>
</dbReference>
<dbReference type="PANTHER" id="PTHR34987">
    <property type="entry name" value="C, PUTATIVE (AFU_ORTHOLOGUE AFUA_3G02880)-RELATED"/>
    <property type="match status" value="1"/>
</dbReference>
<dbReference type="GO" id="GO:0005975">
    <property type="term" value="P:carbohydrate metabolic process"/>
    <property type="evidence" value="ECO:0007669"/>
    <property type="project" value="InterPro"/>
</dbReference>
<evidence type="ECO:0000259" key="1">
    <source>
        <dbReference type="Pfam" id="PF17389"/>
    </source>
</evidence>
<dbReference type="InterPro" id="IPR012341">
    <property type="entry name" value="6hp_glycosidase-like_sf"/>
</dbReference>
<dbReference type="AlphaFoldDB" id="A0A8H5PB36"/>
<name>A0A8H5PB36_GIBSU</name>
<accession>A0A8H5PB36</accession>
<dbReference type="OrthoDB" id="6503935at2759"/>
<proteinExistence type="predicted"/>
<reference evidence="2 3" key="1">
    <citation type="submission" date="2020-05" db="EMBL/GenBank/DDBJ databases">
        <title>Identification and distribution of gene clusters putatively required for synthesis of sphingolipid metabolism inhibitors in phylogenetically diverse species of the filamentous fungus Fusarium.</title>
        <authorList>
            <person name="Kim H.-S."/>
            <person name="Busman M."/>
            <person name="Brown D.W."/>
            <person name="Divon H."/>
            <person name="Uhlig S."/>
            <person name="Proctor R.H."/>
        </authorList>
    </citation>
    <scope>NUCLEOTIDE SEQUENCE [LARGE SCALE GENOMIC DNA]</scope>
    <source>
        <strain evidence="2 3">NRRL 66333</strain>
    </source>
</reference>
<keyword evidence="3" id="KW-1185">Reference proteome</keyword>
<evidence type="ECO:0000313" key="2">
    <source>
        <dbReference type="EMBL" id="KAF5593500.1"/>
    </source>
</evidence>
<dbReference type="Gene3D" id="1.50.10.10">
    <property type="match status" value="1"/>
</dbReference>
<protein>
    <submittedName>
        <fullName evidence="2">Bacterial alpha-L-rhamnosidase</fullName>
    </submittedName>
</protein>
<dbReference type="InterPro" id="IPR035396">
    <property type="entry name" value="Bac_rhamnosid6H"/>
</dbReference>
<dbReference type="Proteomes" id="UP000547976">
    <property type="component" value="Unassembled WGS sequence"/>
</dbReference>
<sequence>MDIDVTQDSDLIFDGINIVKTNYPLKVLATFPTVEIESQDTSWFHKLWEVSLRTLKNCMHDCYEDCPFYEQLQYAMDTRSSALFTYVISRDDRMARQAILQFYNSFQPKTGLTASRAPCHHPQIISHFSLFCICMITDHYEQFGNGEFVAGLFPIVDAILYTFGNRLDKETGLLRVSQLAGDWEFVDWSDSYKLFGVPSAAKDTGFLTYTNQLFAYTLQRLSSLESCLGKRPRADEHSHQAELIIQAVRNHCFDGAYLTDGLATMATDNHYSEYCQIWAVLCGAITGNEAFELLNRSVSFQAKAEEKRAHKFTEASIAMAFYSLRALSKVGDEAYEAQFLSFWVPWRKQLELNLTTWVEDYITQRSDCHAWGSIPLYEFAAEVAGLKLAMINGERVLLFKPRVSLFMAFKADIPVSGNWQQPILARVSWQKDQNNEAVLTLSWDSDGEGIQKEKQLPIHIILPNRHEEVMEIFSNKKWKLSLGSRSKTTSDLDI</sequence>
<dbReference type="PANTHER" id="PTHR34987:SF2">
    <property type="entry name" value="B, PUTATIVE (AFU_ORTHOLOGUE AFUA_7G05040)-RELATED"/>
    <property type="match status" value="1"/>
</dbReference>
<dbReference type="RefSeq" id="XP_036534701.1">
    <property type="nucleotide sequence ID" value="XM_036688355.1"/>
</dbReference>